<evidence type="ECO:0000313" key="3">
    <source>
        <dbReference type="EMBL" id="VFT78651.1"/>
    </source>
</evidence>
<dbReference type="OrthoDB" id="73862at2759"/>
<evidence type="ECO:0000256" key="1">
    <source>
        <dbReference type="SAM" id="MobiDB-lite"/>
    </source>
</evidence>
<reference evidence="3 4" key="1">
    <citation type="submission" date="2019-03" db="EMBL/GenBank/DDBJ databases">
        <authorList>
            <person name="Gaulin E."/>
            <person name="Dumas B."/>
        </authorList>
    </citation>
    <scope>NUCLEOTIDE SEQUENCE [LARGE SCALE GENOMIC DNA]</scope>
    <source>
        <strain evidence="3">CBS 568.67</strain>
    </source>
</reference>
<evidence type="ECO:0000313" key="4">
    <source>
        <dbReference type="Proteomes" id="UP000332933"/>
    </source>
</evidence>
<feature type="region of interest" description="Disordered" evidence="1">
    <location>
        <begin position="20"/>
        <end position="42"/>
    </location>
</feature>
<dbReference type="AlphaFoldDB" id="A0A485K532"/>
<gene>
    <name evidence="3" type="primary">Aste57867_1434</name>
    <name evidence="2" type="ORF">As57867_001433</name>
    <name evidence="3" type="ORF">ASTE57867_1434</name>
</gene>
<sequence length="259" mass="30255">MERRMSAVLDAIGCRDGTRVAQKRQRRLNRGQEYQRRYRADQKQHNSQRLREIAWLEMEVARLQGRTESLRAVLPGHLRTFEPQVRTMAEYFRLFARGYEVNDDRQQGFLAATMREDMFFMNEVGADKLVGQWKAYASIFASFNMDIRSINVVASSPDVVVHAHATMYLRISRRTIETLFRHLLHGECLTQHLIGQVLELPVQMCFVFDTDIKVFRYDTHANIVLGLSKLFGTFENAVEALDHFHMRENAEIPQVNDPY</sequence>
<proteinExistence type="predicted"/>
<organism evidence="3 4">
    <name type="scientific">Aphanomyces stellatus</name>
    <dbReference type="NCBI Taxonomy" id="120398"/>
    <lineage>
        <taxon>Eukaryota</taxon>
        <taxon>Sar</taxon>
        <taxon>Stramenopiles</taxon>
        <taxon>Oomycota</taxon>
        <taxon>Saprolegniomycetes</taxon>
        <taxon>Saprolegniales</taxon>
        <taxon>Verrucalvaceae</taxon>
        <taxon>Aphanomyces</taxon>
    </lineage>
</organism>
<protein>
    <submittedName>
        <fullName evidence="3">Aste57867_1434 protein</fullName>
    </submittedName>
</protein>
<dbReference type="EMBL" id="VJMH01000114">
    <property type="protein sequence ID" value="KAF0718870.1"/>
    <property type="molecule type" value="Genomic_DNA"/>
</dbReference>
<evidence type="ECO:0000313" key="2">
    <source>
        <dbReference type="EMBL" id="KAF0718870.1"/>
    </source>
</evidence>
<reference evidence="2" key="2">
    <citation type="submission" date="2019-06" db="EMBL/GenBank/DDBJ databases">
        <title>Genomics analysis of Aphanomyces spp. identifies a new class of oomycete effector associated with host adaptation.</title>
        <authorList>
            <person name="Gaulin E."/>
        </authorList>
    </citation>
    <scope>NUCLEOTIDE SEQUENCE</scope>
    <source>
        <strain evidence="2">CBS 578.67</strain>
    </source>
</reference>
<dbReference type="Proteomes" id="UP000332933">
    <property type="component" value="Unassembled WGS sequence"/>
</dbReference>
<accession>A0A485K532</accession>
<keyword evidence="4" id="KW-1185">Reference proteome</keyword>
<dbReference type="EMBL" id="CAADRA010000114">
    <property type="protein sequence ID" value="VFT78651.1"/>
    <property type="molecule type" value="Genomic_DNA"/>
</dbReference>
<name>A0A485K532_9STRA</name>
<feature type="compositionally biased region" description="Basic and acidic residues" evidence="1">
    <location>
        <begin position="33"/>
        <end position="42"/>
    </location>
</feature>